<accession>A0A1I7HYV2</accession>
<dbReference type="EMBL" id="FPBZ01000013">
    <property type="protein sequence ID" value="SFU65912.1"/>
    <property type="molecule type" value="Genomic_DNA"/>
</dbReference>
<name>A0A1I7HYV2_9PROT</name>
<dbReference type="AlphaFoldDB" id="A0A1I7HYV2"/>
<dbReference type="Proteomes" id="UP000182649">
    <property type="component" value="Unassembled WGS sequence"/>
</dbReference>
<sequence length="161" mass="18271">MPNEAFKLLENERTRKLALDVLAPLRKAGYESMVFDDGGKIAESFTKEDAENNTESSVEILNSQVSISKITASVRIKKAMYEGQAKWTVIYKRPIEVTIDDTVWLKRFQNNEEAAPPNSSLYVDMEEIFPCNEKGEAIGDAEYRITKVHRVDLPPKQGFLL</sequence>
<evidence type="ECO:0000313" key="2">
    <source>
        <dbReference type="Proteomes" id="UP000182649"/>
    </source>
</evidence>
<reference evidence="1 2" key="1">
    <citation type="submission" date="2016-10" db="EMBL/GenBank/DDBJ databases">
        <authorList>
            <person name="de Groot N.N."/>
        </authorList>
    </citation>
    <scope>NUCLEOTIDE SEQUENCE [LARGE SCALE GENOMIC DNA]</scope>
    <source>
        <strain evidence="1 2">Nl14</strain>
    </source>
</reference>
<protein>
    <submittedName>
        <fullName evidence="1">Uncharacterized protein</fullName>
    </submittedName>
</protein>
<organism evidence="1 2">
    <name type="scientific">Nitrosospira multiformis</name>
    <dbReference type="NCBI Taxonomy" id="1231"/>
    <lineage>
        <taxon>Bacteria</taxon>
        <taxon>Pseudomonadati</taxon>
        <taxon>Pseudomonadota</taxon>
        <taxon>Betaproteobacteria</taxon>
        <taxon>Nitrosomonadales</taxon>
        <taxon>Nitrosomonadaceae</taxon>
        <taxon>Nitrosospira</taxon>
    </lineage>
</organism>
<gene>
    <name evidence="1" type="ORF">SAMN05216417_1131</name>
</gene>
<evidence type="ECO:0000313" key="1">
    <source>
        <dbReference type="EMBL" id="SFU65912.1"/>
    </source>
</evidence>
<proteinExistence type="predicted"/>